<name>A0A0J6WQ42_MYCCU</name>
<sequence>MPPPGAGLVLIDGAVLVDVGAVVVALVVSVVLEVLVDSPPSPPPQPTANTSRVAPPNTARAVLGWDFMGHLTVEGCPAGTRAPCARNARTVRQAEGASLSSPRADGAAEDVDGPVSPCERSTPAV</sequence>
<dbReference type="AlphaFoldDB" id="A0A0J6WQ42"/>
<feature type="region of interest" description="Disordered" evidence="1">
    <location>
        <begin position="87"/>
        <end position="125"/>
    </location>
</feature>
<proteinExistence type="predicted"/>
<gene>
    <name evidence="3" type="ORF">MCHUDSM44219_00302</name>
</gene>
<dbReference type="Proteomes" id="UP000036176">
    <property type="component" value="Unassembled WGS sequence"/>
</dbReference>
<evidence type="ECO:0000256" key="2">
    <source>
        <dbReference type="SAM" id="Phobius"/>
    </source>
</evidence>
<evidence type="ECO:0000313" key="3">
    <source>
        <dbReference type="EMBL" id="KMO84679.1"/>
    </source>
</evidence>
<keyword evidence="4" id="KW-1185">Reference proteome</keyword>
<organism evidence="3 4">
    <name type="scientific">Mycolicibacterium chubuense</name>
    <name type="common">Mycobacterium chubuense</name>
    <dbReference type="NCBI Taxonomy" id="1800"/>
    <lineage>
        <taxon>Bacteria</taxon>
        <taxon>Bacillati</taxon>
        <taxon>Actinomycetota</taxon>
        <taxon>Actinomycetes</taxon>
        <taxon>Mycobacteriales</taxon>
        <taxon>Mycobacteriaceae</taxon>
        <taxon>Mycolicibacterium</taxon>
    </lineage>
</organism>
<keyword evidence="2" id="KW-1133">Transmembrane helix</keyword>
<keyword evidence="2" id="KW-0812">Transmembrane</keyword>
<comment type="caution">
    <text evidence="3">The sequence shown here is derived from an EMBL/GenBank/DDBJ whole genome shotgun (WGS) entry which is preliminary data.</text>
</comment>
<accession>A0A0J6WQ42</accession>
<feature type="transmembrane region" description="Helical" evidence="2">
    <location>
        <begin position="6"/>
        <end position="32"/>
    </location>
</feature>
<protein>
    <submittedName>
        <fullName evidence="3">Uncharacterized protein</fullName>
    </submittedName>
</protein>
<reference evidence="3 4" key="1">
    <citation type="journal article" date="2015" name="Genome Biol. Evol.">
        <title>Characterization of Three Mycobacterium spp. with Potential Use in Bioremediation by Genome Sequencing and Comparative Genomics.</title>
        <authorList>
            <person name="Das S."/>
            <person name="Pettersson B.M."/>
            <person name="Behra P.R."/>
            <person name="Ramesh M."/>
            <person name="Dasgupta S."/>
            <person name="Bhattacharya A."/>
            <person name="Kirsebom L.A."/>
        </authorList>
    </citation>
    <scope>NUCLEOTIDE SEQUENCE [LARGE SCALE GENOMIC DNA]</scope>
    <source>
        <strain evidence="3 4">DSM 44219</strain>
    </source>
</reference>
<feature type="region of interest" description="Disordered" evidence="1">
    <location>
        <begin position="37"/>
        <end position="56"/>
    </location>
</feature>
<dbReference type="EMBL" id="JYNX01000011">
    <property type="protein sequence ID" value="KMO84679.1"/>
    <property type="molecule type" value="Genomic_DNA"/>
</dbReference>
<evidence type="ECO:0000313" key="4">
    <source>
        <dbReference type="Proteomes" id="UP000036176"/>
    </source>
</evidence>
<keyword evidence="2" id="KW-0472">Membrane</keyword>
<evidence type="ECO:0000256" key="1">
    <source>
        <dbReference type="SAM" id="MobiDB-lite"/>
    </source>
</evidence>